<keyword evidence="8" id="KW-0539">Nucleus</keyword>
<dbReference type="GO" id="GO:0000978">
    <property type="term" value="F:RNA polymerase II cis-regulatory region sequence-specific DNA binding"/>
    <property type="evidence" value="ECO:0007669"/>
    <property type="project" value="TreeGrafter"/>
</dbReference>
<dbReference type="InterPro" id="IPR001447">
    <property type="entry name" value="Arylamine_N-AcTrfase"/>
</dbReference>
<evidence type="ECO:0000259" key="11">
    <source>
        <dbReference type="SMART" id="SM00906"/>
    </source>
</evidence>
<keyword evidence="9" id="KW-0808">Transferase</keyword>
<dbReference type="Pfam" id="PF00797">
    <property type="entry name" value="Acetyltransf_2"/>
    <property type="match status" value="1"/>
</dbReference>
<keyword evidence="4" id="KW-0378">Hydrolase</keyword>
<feature type="compositionally biased region" description="Low complexity" evidence="10">
    <location>
        <begin position="632"/>
        <end position="641"/>
    </location>
</feature>
<dbReference type="Gene3D" id="4.10.240.10">
    <property type="entry name" value="Zn(2)-C6 fungal-type DNA-binding domain"/>
    <property type="match status" value="1"/>
</dbReference>
<evidence type="ECO:0000313" key="13">
    <source>
        <dbReference type="Proteomes" id="UP000572754"/>
    </source>
</evidence>
<dbReference type="InterPro" id="IPR019826">
    <property type="entry name" value="Carboxylesterase_B_AS"/>
</dbReference>
<evidence type="ECO:0000256" key="7">
    <source>
        <dbReference type="ARBA" id="ARBA00023163"/>
    </source>
</evidence>
<dbReference type="CDD" id="cd00067">
    <property type="entry name" value="GAL4"/>
    <property type="match status" value="1"/>
</dbReference>
<dbReference type="GO" id="GO:0000435">
    <property type="term" value="P:positive regulation of transcription from RNA polymerase II promoter by galactose"/>
    <property type="evidence" value="ECO:0007669"/>
    <property type="project" value="TreeGrafter"/>
</dbReference>
<comment type="caution">
    <text evidence="12">The sequence shown here is derived from an EMBL/GenBank/DDBJ whole genome shotgun (WGS) entry which is preliminary data.</text>
</comment>
<dbReference type="PANTHER" id="PTHR47424:SF3">
    <property type="entry name" value="REGULATORY PROTEIN GAL4"/>
    <property type="match status" value="1"/>
</dbReference>
<organism evidence="12 13">
    <name type="scientific">Fusarium circinatum</name>
    <name type="common">Pitch canker fungus</name>
    <name type="synonym">Gibberella circinata</name>
    <dbReference type="NCBI Taxonomy" id="48490"/>
    <lineage>
        <taxon>Eukaryota</taxon>
        <taxon>Fungi</taxon>
        <taxon>Dikarya</taxon>
        <taxon>Ascomycota</taxon>
        <taxon>Pezizomycotina</taxon>
        <taxon>Sordariomycetes</taxon>
        <taxon>Hypocreomycetidae</taxon>
        <taxon>Hypocreales</taxon>
        <taxon>Nectriaceae</taxon>
        <taxon>Fusarium</taxon>
        <taxon>Fusarium fujikuroi species complex</taxon>
    </lineage>
</organism>
<dbReference type="SUPFAM" id="SSF53474">
    <property type="entry name" value="alpha/beta-Hydrolases"/>
    <property type="match status" value="1"/>
</dbReference>
<reference evidence="12 13" key="2">
    <citation type="submission" date="2020-05" db="EMBL/GenBank/DDBJ databases">
        <title>Identification and distribution of gene clusters putatively required for synthesis of sphingolipid metabolism inhibitors in phylogenetically diverse species of the filamentous fungus Fusarium.</title>
        <authorList>
            <person name="Kim H.-S."/>
            <person name="Busman M."/>
            <person name="Brown D.W."/>
            <person name="Divon H."/>
            <person name="Uhlig S."/>
            <person name="Proctor R.H."/>
        </authorList>
    </citation>
    <scope>NUCLEOTIDE SEQUENCE [LARGE SCALE GENOMIC DNA]</scope>
    <source>
        <strain evidence="12 13">NRRL 25331</strain>
    </source>
</reference>
<keyword evidence="3" id="KW-0479">Metal-binding</keyword>
<dbReference type="InterPro" id="IPR051127">
    <property type="entry name" value="Fungal_SecMet_Regulators"/>
</dbReference>
<dbReference type="GO" id="GO:0016407">
    <property type="term" value="F:acetyltransferase activity"/>
    <property type="evidence" value="ECO:0007669"/>
    <property type="project" value="InterPro"/>
</dbReference>
<dbReference type="PROSITE" id="PS00122">
    <property type="entry name" value="CARBOXYLESTERASE_B_1"/>
    <property type="match status" value="1"/>
</dbReference>
<dbReference type="Pfam" id="PF00135">
    <property type="entry name" value="COesterase"/>
    <property type="match status" value="1"/>
</dbReference>
<comment type="similarity">
    <text evidence="2 9">Belongs to the arylamine N-acetyltransferase family.</text>
</comment>
<protein>
    <submittedName>
        <fullName evidence="12">Transcriptional regulatory</fullName>
    </submittedName>
</protein>
<dbReference type="InterPro" id="IPR053710">
    <property type="entry name" value="Arylamine_NAT_domain_sf"/>
</dbReference>
<dbReference type="GO" id="GO:0000981">
    <property type="term" value="F:DNA-binding transcription factor activity, RNA polymerase II-specific"/>
    <property type="evidence" value="ECO:0007669"/>
    <property type="project" value="InterPro"/>
</dbReference>
<dbReference type="SMART" id="SM00906">
    <property type="entry name" value="Fungal_trans"/>
    <property type="match status" value="1"/>
</dbReference>
<dbReference type="Proteomes" id="UP000572754">
    <property type="component" value="Unassembled WGS sequence"/>
</dbReference>
<keyword evidence="13" id="KW-1185">Reference proteome</keyword>
<evidence type="ECO:0000256" key="9">
    <source>
        <dbReference type="RuleBase" id="RU003452"/>
    </source>
</evidence>
<evidence type="ECO:0000256" key="6">
    <source>
        <dbReference type="ARBA" id="ARBA00023125"/>
    </source>
</evidence>
<evidence type="ECO:0000256" key="3">
    <source>
        <dbReference type="ARBA" id="ARBA00022723"/>
    </source>
</evidence>
<evidence type="ECO:0000256" key="5">
    <source>
        <dbReference type="ARBA" id="ARBA00023015"/>
    </source>
</evidence>
<dbReference type="Gene3D" id="3.30.2140.20">
    <property type="match status" value="1"/>
</dbReference>
<comment type="similarity">
    <text evidence="1">Belongs to the type-B carboxylesterase/lipase family.</text>
</comment>
<dbReference type="CDD" id="cd12148">
    <property type="entry name" value="fungal_TF_MHR"/>
    <property type="match status" value="1"/>
</dbReference>
<name>A0A8H5XDZ1_FUSCI</name>
<proteinExistence type="inferred from homology"/>
<keyword evidence="9" id="KW-0012">Acyltransferase</keyword>
<evidence type="ECO:0000256" key="4">
    <source>
        <dbReference type="ARBA" id="ARBA00022801"/>
    </source>
</evidence>
<dbReference type="InterPro" id="IPR002018">
    <property type="entry name" value="CarbesteraseB"/>
</dbReference>
<dbReference type="EMBL" id="JAAQPE010000011">
    <property type="protein sequence ID" value="KAF5691900.1"/>
    <property type="molecule type" value="Genomic_DNA"/>
</dbReference>
<keyword evidence="6" id="KW-0238">DNA-binding</keyword>
<dbReference type="GO" id="GO:0008270">
    <property type="term" value="F:zinc ion binding"/>
    <property type="evidence" value="ECO:0007669"/>
    <property type="project" value="InterPro"/>
</dbReference>
<dbReference type="SUPFAM" id="SSF54001">
    <property type="entry name" value="Cysteine proteinases"/>
    <property type="match status" value="1"/>
</dbReference>
<dbReference type="GO" id="GO:0006351">
    <property type="term" value="P:DNA-templated transcription"/>
    <property type="evidence" value="ECO:0007669"/>
    <property type="project" value="InterPro"/>
</dbReference>
<keyword evidence="5" id="KW-0805">Transcription regulation</keyword>
<dbReference type="GO" id="GO:0005634">
    <property type="term" value="C:nucleus"/>
    <property type="evidence" value="ECO:0007669"/>
    <property type="project" value="TreeGrafter"/>
</dbReference>
<evidence type="ECO:0000256" key="1">
    <source>
        <dbReference type="ARBA" id="ARBA00005964"/>
    </source>
</evidence>
<dbReference type="Pfam" id="PF04082">
    <property type="entry name" value="Fungal_trans"/>
    <property type="match status" value="1"/>
</dbReference>
<accession>A0A8H5XDZ1</accession>
<dbReference type="InterPro" id="IPR036864">
    <property type="entry name" value="Zn2-C6_fun-type_DNA-bd_sf"/>
</dbReference>
<dbReference type="InterPro" id="IPR029058">
    <property type="entry name" value="AB_hydrolase_fold"/>
</dbReference>
<sequence>MVGNYIRESYILDAESLGHIQGLTIASHGSPAVHYFGGLPYALPPTGQWRFRVPRRLPKDYRYGTATKPGRFTDGTKVCPQPPSSNTPDPSVTSEDCLQLNIWVPAGPPPKHGWPVCFYIHGGFLQVGMSNTKPEDLVSLLSESAFRAIMVLPSYRLNVFGFLASRKLAAEASSNGEATGNYGLWDQRLALEWTHENISIFGGDPENITVAGYSAGAYSTFQQLAHELFRVPEEKGIIRRVAMFSNSTGVGPKGLQDQQLQYDELLTRLGINLALSDEEKLTSLRAVPHHRLVQAQIGMRISEFRVLADDTFYPVDLMDKINNGEFAKRMKNRGIRLINGECESEHIMYRRWRTPRESYSAVYERLLADFSPKVTQKIMEHYCGSSKNLPAGYNSWEDFFGRVYANIQVHHLQRGFHNALFAGGLEAGRDVFRYRFERRLDCVAEKIPAEWGVTHLTDIPVWLWGCGYTTGLSIREKEWLKDWNEGFAAFVGGDEVNWGTARFQDMRRWRSDGETDVWQDSLWEQGVEFWKLVNSDPHNREGCDGQRPSCSSCLTLGFDCLYEPGDSATNVIVRKDYVSDLEQRVSSVEHNLQRLNDVLKGHLSPCTNTNTSPCHHGSINVGHSMPSPAPTAPTKASAPSGAGTGTCATSLEEPQDEEGIPNGMAMTFVEEKTSAFYGEASNINFTQLLLRAIAVAHHSPGAPSGLDRASVLGESVVASVSQTKGSLGGSATPLDSLPTALPSVEEMDTLLDLYFDTAGVVFPFIHEETMRKTYNECRLNGFTRARRTWLGTLNMVFAMASNFDRDYTTSSKKRFERSNAFYKRALGLCNELSKRVISLEIVHYLILVVLHCQGTSRSVQAWNNYGLVIRSAMALGLHSESTERSLDPVQKEYRRRTWVVIYCLDKVLSTAVGRPASIPDEQMTRREPASGWSPANSGDVADLPGDFLAVSLKMYQVTSKSLAIQYGANLDHDSDPDEMAHLKASGELRKQLRLWAANLPPHLQLCDIESDALLQNTKANRLRVILTMRYHNLSILIHKPLLSATIRHLFRHDDTADSSSSYLIQLAMAEAHECVRSAQLTIDIVHSVISVDSTSKNNLGVWYFTLYYVFTASLVICGRLLWAQHGDAVVDEASVSHMKFLLSKAETIFLNLDHENSLVLSCLEYIRRLSRMCGVKEIGPDATSASVHDNGSSSTGSADAMSFNLDNMDPFQLFASEMFDPAIFDHFHQSPVDVRIIPAYSPIPNTMTRLEDPTALTQLPEEPARVRYTPSELQDYFKTLKFPQKFLDLGNSVLKDPSLARTKEHGLPLLQAITRHHTCNVPFENLVLHYDPHKIVTLDPAELYTKIVTRRRGGRCMENNIFLGTALRSLGYEVRNCGGRVSRAMSPYPQVRTNQSATYDGWNHMLLLVFLGDEWYGVDVGMGSMGPNLPFPLRDGFESLSIAPREIRIQKRSISETYATDPSHGTQMWCYDVCYNPAESEKTWTPVYCFTETEFLPQDYEVMSWFTSTNPRSFFTRYITCTKMIMDEDREVIIGNLTLFKDTVRETIGSDRKVVKKFETEEERIQGLVDIFDVNLTEEEKNSLPEEKRLR</sequence>
<feature type="region of interest" description="Disordered" evidence="10">
    <location>
        <begin position="625"/>
        <end position="661"/>
    </location>
</feature>
<dbReference type="InterPro" id="IPR001138">
    <property type="entry name" value="Zn2Cys6_DnaBD"/>
</dbReference>
<dbReference type="InterPro" id="IPR007219">
    <property type="entry name" value="XnlR_reg_dom"/>
</dbReference>
<gene>
    <name evidence="12" type="ORF">FCIRC_235</name>
</gene>
<dbReference type="InterPro" id="IPR038765">
    <property type="entry name" value="Papain-like_cys_pep_sf"/>
</dbReference>
<dbReference type="PRINTS" id="PR01543">
    <property type="entry name" value="ANATRNSFRASE"/>
</dbReference>
<keyword evidence="7" id="KW-0804">Transcription</keyword>
<reference evidence="13" key="1">
    <citation type="journal article" date="2020" name="BMC Genomics">
        <title>Correction to: Identification and distribution of gene clusters required for synthesis of sphingolipid metabolism inhibitors in diverse species of the filamentous fungus Fusarium.</title>
        <authorList>
            <person name="Kim H.S."/>
            <person name="Lohmar J.M."/>
            <person name="Busman M."/>
            <person name="Brown D.W."/>
            <person name="Naumann T.A."/>
            <person name="Divon H.H."/>
            <person name="Lysoe E."/>
            <person name="Uhlig S."/>
            <person name="Proctor R.H."/>
        </authorList>
    </citation>
    <scope>NUCLEOTIDE SEQUENCE [LARGE SCALE GENOMIC DNA]</scope>
    <source>
        <strain evidence="13">NRRL 25331</strain>
    </source>
</reference>
<dbReference type="Gene3D" id="3.40.50.1820">
    <property type="entry name" value="alpha/beta hydrolase"/>
    <property type="match status" value="1"/>
</dbReference>
<evidence type="ECO:0000256" key="8">
    <source>
        <dbReference type="ARBA" id="ARBA00023242"/>
    </source>
</evidence>
<evidence type="ECO:0000256" key="10">
    <source>
        <dbReference type="SAM" id="MobiDB-lite"/>
    </source>
</evidence>
<dbReference type="PANTHER" id="PTHR47424">
    <property type="entry name" value="REGULATORY PROTEIN GAL4"/>
    <property type="match status" value="1"/>
</dbReference>
<feature type="region of interest" description="Disordered" evidence="10">
    <location>
        <begin position="64"/>
        <end position="92"/>
    </location>
</feature>
<feature type="region of interest" description="Disordered" evidence="10">
    <location>
        <begin position="918"/>
        <end position="937"/>
    </location>
</feature>
<evidence type="ECO:0000313" key="12">
    <source>
        <dbReference type="EMBL" id="KAF5691900.1"/>
    </source>
</evidence>
<feature type="domain" description="Xylanolytic transcriptional activator regulatory" evidence="11">
    <location>
        <begin position="861"/>
        <end position="934"/>
    </location>
</feature>
<evidence type="ECO:0000256" key="2">
    <source>
        <dbReference type="ARBA" id="ARBA00006547"/>
    </source>
</evidence>
<dbReference type="GO" id="GO:0016787">
    <property type="term" value="F:hydrolase activity"/>
    <property type="evidence" value="ECO:0007669"/>
    <property type="project" value="UniProtKB-KW"/>
</dbReference>